<organism evidence="6 7">
    <name type="scientific">Sinanodonta woodiana</name>
    <name type="common">Chinese pond mussel</name>
    <name type="synonym">Anodonta woodiana</name>
    <dbReference type="NCBI Taxonomy" id="1069815"/>
    <lineage>
        <taxon>Eukaryota</taxon>
        <taxon>Metazoa</taxon>
        <taxon>Spiralia</taxon>
        <taxon>Lophotrochozoa</taxon>
        <taxon>Mollusca</taxon>
        <taxon>Bivalvia</taxon>
        <taxon>Autobranchia</taxon>
        <taxon>Heteroconchia</taxon>
        <taxon>Palaeoheterodonta</taxon>
        <taxon>Unionida</taxon>
        <taxon>Unionoidea</taxon>
        <taxon>Unionidae</taxon>
        <taxon>Unioninae</taxon>
        <taxon>Sinanodonta</taxon>
    </lineage>
</organism>
<feature type="domain" description="AIG1-type G" evidence="5">
    <location>
        <begin position="15"/>
        <end position="219"/>
    </location>
</feature>
<dbReference type="EMBL" id="JBJQND010000015">
    <property type="protein sequence ID" value="KAL3853384.1"/>
    <property type="molecule type" value="Genomic_DNA"/>
</dbReference>
<dbReference type="PANTHER" id="PTHR10903:SF184">
    <property type="entry name" value="GTP-BINDING PROTEIN A"/>
    <property type="match status" value="1"/>
</dbReference>
<proteinExistence type="inferred from homology"/>
<sequence>MAECGSFNEFSAYDPEEFRVIGIGKVGSGKSETGNSLLGKKAFDSHCSAGAVTERCRFDSAVRFGKRVVYTDTPGYFDIEKPLEVIQREISKCIALSSPGPHAFLFITKVDRFTPEEKNTIDLCEELFGKEFYKHLVVVFTHKNKLDKDGKTLNQFIDESPSALQDVLRRNEHVCMAIDNESSPDEKEEQMKKLFSLITNVVEKNKGNHFTCTRYEQMEKKILKEENTERLSRAEELDRSINQKKTSIKMNRRKAKDDMELIKGLLSSLDTSQGECTTEEALLVQTRINQTDADHRQLEQDLRSLKDERQRIDKESRECPEKPGMFRHCIQKKIEADTGQLVFNFIKEYGPVMFRTVIPLFSWLLRR</sequence>
<name>A0ABD3UVA4_SINWO</name>
<dbReference type="InterPro" id="IPR045058">
    <property type="entry name" value="GIMA/IAN/Toc"/>
</dbReference>
<accession>A0ABD3UVA4</accession>
<dbReference type="SUPFAM" id="SSF52540">
    <property type="entry name" value="P-loop containing nucleoside triphosphate hydrolases"/>
    <property type="match status" value="1"/>
</dbReference>
<dbReference type="Proteomes" id="UP001634394">
    <property type="component" value="Unassembled WGS sequence"/>
</dbReference>
<evidence type="ECO:0000256" key="1">
    <source>
        <dbReference type="ARBA" id="ARBA00008535"/>
    </source>
</evidence>
<evidence type="ECO:0000256" key="2">
    <source>
        <dbReference type="ARBA" id="ARBA00022741"/>
    </source>
</evidence>
<keyword evidence="7" id="KW-1185">Reference proteome</keyword>
<dbReference type="InterPro" id="IPR027417">
    <property type="entry name" value="P-loop_NTPase"/>
</dbReference>
<protein>
    <recommendedName>
        <fullName evidence="5">AIG1-type G domain-containing protein</fullName>
    </recommendedName>
</protein>
<dbReference type="PROSITE" id="PS51720">
    <property type="entry name" value="G_AIG1"/>
    <property type="match status" value="1"/>
</dbReference>
<comment type="similarity">
    <text evidence="1">Belongs to the TRAFAC class TrmE-Era-EngA-EngB-Septin-like GTPase superfamily. AIG1/Toc34/Toc159-like paraseptin GTPase family. IAN subfamily.</text>
</comment>
<keyword evidence="3" id="KW-0342">GTP-binding</keyword>
<dbReference type="FunFam" id="3.40.50.300:FF:000366">
    <property type="entry name" value="GTPase, IMAP family member 2"/>
    <property type="match status" value="1"/>
</dbReference>
<reference evidence="6 7" key="1">
    <citation type="submission" date="2024-11" db="EMBL/GenBank/DDBJ databases">
        <title>Chromosome-level genome assembly of the freshwater bivalve Anodonta woodiana.</title>
        <authorList>
            <person name="Chen X."/>
        </authorList>
    </citation>
    <scope>NUCLEOTIDE SEQUENCE [LARGE SCALE GENOMIC DNA]</scope>
    <source>
        <strain evidence="6">MN2024</strain>
        <tissue evidence="6">Gills</tissue>
    </source>
</reference>
<comment type="caution">
    <text evidence="6">The sequence shown here is derived from an EMBL/GenBank/DDBJ whole genome shotgun (WGS) entry which is preliminary data.</text>
</comment>
<dbReference type="Pfam" id="PF04548">
    <property type="entry name" value="AIG1"/>
    <property type="match status" value="1"/>
</dbReference>
<dbReference type="InterPro" id="IPR006703">
    <property type="entry name" value="G_AIG1"/>
</dbReference>
<dbReference type="EMBL" id="JBJQND010000015">
    <property type="protein sequence ID" value="KAL3853385.1"/>
    <property type="molecule type" value="Genomic_DNA"/>
</dbReference>
<feature type="coiled-coil region" evidence="4">
    <location>
        <begin position="288"/>
        <end position="318"/>
    </location>
</feature>
<dbReference type="EMBL" id="JBJQND010000015">
    <property type="protein sequence ID" value="KAL3853383.1"/>
    <property type="molecule type" value="Genomic_DNA"/>
</dbReference>
<evidence type="ECO:0000256" key="4">
    <source>
        <dbReference type="SAM" id="Coils"/>
    </source>
</evidence>
<dbReference type="AlphaFoldDB" id="A0ABD3UVA4"/>
<evidence type="ECO:0000256" key="3">
    <source>
        <dbReference type="ARBA" id="ARBA00023134"/>
    </source>
</evidence>
<evidence type="ECO:0000313" key="7">
    <source>
        <dbReference type="Proteomes" id="UP001634394"/>
    </source>
</evidence>
<dbReference type="PANTHER" id="PTHR10903">
    <property type="entry name" value="GTPASE, IMAP FAMILY MEMBER-RELATED"/>
    <property type="match status" value="1"/>
</dbReference>
<gene>
    <name evidence="6" type="ORF">ACJMK2_016929</name>
</gene>
<keyword evidence="2" id="KW-0547">Nucleotide-binding</keyword>
<dbReference type="Gene3D" id="3.40.50.300">
    <property type="entry name" value="P-loop containing nucleotide triphosphate hydrolases"/>
    <property type="match status" value="1"/>
</dbReference>
<evidence type="ECO:0000259" key="5">
    <source>
        <dbReference type="PROSITE" id="PS51720"/>
    </source>
</evidence>
<keyword evidence="4" id="KW-0175">Coiled coil</keyword>
<dbReference type="GO" id="GO:0005525">
    <property type="term" value="F:GTP binding"/>
    <property type="evidence" value="ECO:0007669"/>
    <property type="project" value="UniProtKB-KW"/>
</dbReference>
<evidence type="ECO:0000313" key="6">
    <source>
        <dbReference type="EMBL" id="KAL3853385.1"/>
    </source>
</evidence>